<evidence type="ECO:0000256" key="1">
    <source>
        <dbReference type="ARBA" id="ARBA00022801"/>
    </source>
</evidence>
<evidence type="ECO:0000256" key="2">
    <source>
        <dbReference type="ARBA" id="ARBA00022912"/>
    </source>
</evidence>
<dbReference type="Pfam" id="PF03031">
    <property type="entry name" value="NIF"/>
    <property type="match status" value="1"/>
</dbReference>
<dbReference type="InterPro" id="IPR050365">
    <property type="entry name" value="TIM50"/>
</dbReference>
<keyword evidence="8" id="KW-1185">Reference proteome</keyword>
<dbReference type="PANTHER" id="PTHR12210">
    <property type="entry name" value="DULLARD PROTEIN PHOSPHATASE"/>
    <property type="match status" value="1"/>
</dbReference>
<comment type="function">
    <text evidence="3">Probable phosphatase.</text>
</comment>
<feature type="region of interest" description="Disordered" evidence="5">
    <location>
        <begin position="1"/>
        <end position="20"/>
    </location>
</feature>
<feature type="compositionally biased region" description="Polar residues" evidence="5">
    <location>
        <begin position="9"/>
        <end position="18"/>
    </location>
</feature>
<dbReference type="InterPro" id="IPR036412">
    <property type="entry name" value="HAD-like_sf"/>
</dbReference>
<comment type="caution">
    <text evidence="7">The sequence shown here is derived from an EMBL/GenBank/DDBJ whole genome shotgun (WGS) entry which is preliminary data.</text>
</comment>
<evidence type="ECO:0000256" key="4">
    <source>
        <dbReference type="ARBA" id="ARBA00038355"/>
    </source>
</evidence>
<dbReference type="GO" id="GO:0004721">
    <property type="term" value="F:phosphoprotein phosphatase activity"/>
    <property type="evidence" value="ECO:0007669"/>
    <property type="project" value="UniProtKB-KW"/>
</dbReference>
<dbReference type="Gene3D" id="3.40.50.1000">
    <property type="entry name" value="HAD superfamily/HAD-like"/>
    <property type="match status" value="1"/>
</dbReference>
<protein>
    <recommendedName>
        <fullName evidence="6">FCP1 homology domain-containing protein</fullName>
    </recommendedName>
</protein>
<keyword evidence="2" id="KW-0904">Protein phosphatase</keyword>
<keyword evidence="1" id="KW-0378">Hydrolase</keyword>
<gene>
    <name evidence="7" type="ORF">M8C21_020852</name>
</gene>
<organism evidence="7 8">
    <name type="scientific">Ambrosia artemisiifolia</name>
    <name type="common">Common ragweed</name>
    <dbReference type="NCBI Taxonomy" id="4212"/>
    <lineage>
        <taxon>Eukaryota</taxon>
        <taxon>Viridiplantae</taxon>
        <taxon>Streptophyta</taxon>
        <taxon>Embryophyta</taxon>
        <taxon>Tracheophyta</taxon>
        <taxon>Spermatophyta</taxon>
        <taxon>Magnoliopsida</taxon>
        <taxon>eudicotyledons</taxon>
        <taxon>Gunneridae</taxon>
        <taxon>Pentapetalae</taxon>
        <taxon>asterids</taxon>
        <taxon>campanulids</taxon>
        <taxon>Asterales</taxon>
        <taxon>Asteraceae</taxon>
        <taxon>Asteroideae</taxon>
        <taxon>Heliantheae alliance</taxon>
        <taxon>Heliantheae</taxon>
        <taxon>Ambrosia</taxon>
    </lineage>
</organism>
<evidence type="ECO:0000256" key="5">
    <source>
        <dbReference type="SAM" id="MobiDB-lite"/>
    </source>
</evidence>
<dbReference type="SMART" id="SM00577">
    <property type="entry name" value="CPDc"/>
    <property type="match status" value="1"/>
</dbReference>
<feature type="domain" description="FCP1 homology" evidence="6">
    <location>
        <begin position="263"/>
        <end position="422"/>
    </location>
</feature>
<evidence type="ECO:0000313" key="8">
    <source>
        <dbReference type="Proteomes" id="UP001206925"/>
    </source>
</evidence>
<dbReference type="EMBL" id="JAMZMK010002408">
    <property type="protein sequence ID" value="KAI7754849.1"/>
    <property type="molecule type" value="Genomic_DNA"/>
</dbReference>
<dbReference type="PROSITE" id="PS50969">
    <property type="entry name" value="FCP1"/>
    <property type="match status" value="1"/>
</dbReference>
<comment type="similarity">
    <text evidence="4">Belongs to the CTDSPL2 family.</text>
</comment>
<sequence length="440" mass="49735">MPSLKMKTKSSGNFTRESNGLHVCQKSSKISKNSFSHTRNLQHESELETRTFNKQDDSFCSKAEERTNCCLIADGENIQIQKRTPSSAKDHTESCSSTIETIFSPILDSIDIEPNIYGYGGKQWRENDLVLPSSGDDGLDDIRMSCEYSDLFVPDMIVPSSRLLDYECDESSRFFGDECLLFPFIEDNVGIENRYADGSVYSEPVIVSEDSNIYVTIHQRNPSNQDSDGNSYPDWDPVDFLDPQMFIRNLIDLSDISTSPHHSKTKSITLALDLDETLVHSSLEHCDDADFTFSVVSSLKEHTVYVKQRPYLRTFLEKVSEMFHIVIFTASQSIYAKKLLDILDPDGKIISRRAYRDSCIFADGSYTKDLTVLGVDLAKVVIIDNSPQVFRLQVNNGIPIKSWFDDPSDCALISLLPFLETLVDAQDVRPIIAKRFGNKE</sequence>
<dbReference type="FunFam" id="3.40.50.1000:FF:000015">
    <property type="entry name" value="CTD small phosphatase-like protein 2"/>
    <property type="match status" value="1"/>
</dbReference>
<evidence type="ECO:0000259" key="6">
    <source>
        <dbReference type="PROSITE" id="PS50969"/>
    </source>
</evidence>
<dbReference type="InterPro" id="IPR023214">
    <property type="entry name" value="HAD_sf"/>
</dbReference>
<accession>A0AAD5D8E0</accession>
<proteinExistence type="inferred from homology"/>
<dbReference type="CDD" id="cd07521">
    <property type="entry name" value="HAD_FCP1-like"/>
    <property type="match status" value="1"/>
</dbReference>
<dbReference type="Proteomes" id="UP001206925">
    <property type="component" value="Unassembled WGS sequence"/>
</dbReference>
<evidence type="ECO:0000256" key="3">
    <source>
        <dbReference type="ARBA" id="ARBA00037324"/>
    </source>
</evidence>
<dbReference type="AlphaFoldDB" id="A0AAD5D8E0"/>
<dbReference type="GO" id="GO:0005634">
    <property type="term" value="C:nucleus"/>
    <property type="evidence" value="ECO:0007669"/>
    <property type="project" value="UniProtKB-ARBA"/>
</dbReference>
<name>A0AAD5D8E0_AMBAR</name>
<evidence type="ECO:0000313" key="7">
    <source>
        <dbReference type="EMBL" id="KAI7754849.1"/>
    </source>
</evidence>
<reference evidence="7" key="1">
    <citation type="submission" date="2022-06" db="EMBL/GenBank/DDBJ databases">
        <title>Uncovering the hologenomic basis of an extraordinary plant invasion.</title>
        <authorList>
            <person name="Bieker V.C."/>
            <person name="Martin M.D."/>
            <person name="Gilbert T."/>
            <person name="Hodgins K."/>
            <person name="Battlay P."/>
            <person name="Petersen B."/>
            <person name="Wilson J."/>
        </authorList>
    </citation>
    <scope>NUCLEOTIDE SEQUENCE</scope>
    <source>
        <strain evidence="7">AA19_3_7</strain>
        <tissue evidence="7">Leaf</tissue>
    </source>
</reference>
<dbReference type="InterPro" id="IPR011948">
    <property type="entry name" value="Dullard_phosphatase"/>
</dbReference>
<dbReference type="InterPro" id="IPR004274">
    <property type="entry name" value="FCP1_dom"/>
</dbReference>
<dbReference type="SUPFAM" id="SSF56784">
    <property type="entry name" value="HAD-like"/>
    <property type="match status" value="1"/>
</dbReference>
<dbReference type="NCBIfam" id="TIGR02251">
    <property type="entry name" value="HIF-SF_euk"/>
    <property type="match status" value="1"/>
</dbReference>